<gene>
    <name evidence="1" type="ORF">PPACK8108_LOCUS14192</name>
</gene>
<dbReference type="Proteomes" id="UP001153365">
    <property type="component" value="Unassembled WGS sequence"/>
</dbReference>
<reference evidence="1" key="1">
    <citation type="submission" date="2022-06" db="EMBL/GenBank/DDBJ databases">
        <authorList>
            <consortium name="SYNGENTA / RWTH Aachen University"/>
        </authorList>
    </citation>
    <scope>NUCLEOTIDE SEQUENCE</scope>
</reference>
<evidence type="ECO:0000313" key="2">
    <source>
        <dbReference type="Proteomes" id="UP001153365"/>
    </source>
</evidence>
<sequence>MVKLRNYVDDREKQSILRVYNQERVKFKTFEHLRRHRCKEMTSSFQLLDRPTATEATSIKPGNLMCPNLRGDSLSPSFFTPLAHQNQSHTIKQKNNFLVYLVMRNLKAKNNLLNLISSGPFKPSYRNKLTNYIFVAAFTSACLCVESRSILLNSKPTLNYFNNDTKRDLKNTDCKEDKSDMNESTEKWKKNLNTGHRHESDGLLLIKNNSLNNQQHSNYHRVFFKRKFLEEELP</sequence>
<comment type="caution">
    <text evidence="1">The sequence shown here is derived from an EMBL/GenBank/DDBJ whole genome shotgun (WGS) entry which is preliminary data.</text>
</comment>
<name>A0AAV0B897_PHAPC</name>
<dbReference type="AlphaFoldDB" id="A0AAV0B897"/>
<accession>A0AAV0B897</accession>
<evidence type="ECO:0000313" key="1">
    <source>
        <dbReference type="EMBL" id="CAH7681578.1"/>
    </source>
</evidence>
<keyword evidence="2" id="KW-1185">Reference proteome</keyword>
<dbReference type="EMBL" id="CALTRL010003628">
    <property type="protein sequence ID" value="CAH7681578.1"/>
    <property type="molecule type" value="Genomic_DNA"/>
</dbReference>
<proteinExistence type="predicted"/>
<protein>
    <submittedName>
        <fullName evidence="1">Expressed protein</fullName>
    </submittedName>
</protein>
<organism evidence="1 2">
    <name type="scientific">Phakopsora pachyrhizi</name>
    <name type="common">Asian soybean rust disease fungus</name>
    <dbReference type="NCBI Taxonomy" id="170000"/>
    <lineage>
        <taxon>Eukaryota</taxon>
        <taxon>Fungi</taxon>
        <taxon>Dikarya</taxon>
        <taxon>Basidiomycota</taxon>
        <taxon>Pucciniomycotina</taxon>
        <taxon>Pucciniomycetes</taxon>
        <taxon>Pucciniales</taxon>
        <taxon>Phakopsoraceae</taxon>
        <taxon>Phakopsora</taxon>
    </lineage>
</organism>